<keyword evidence="2" id="KW-1185">Reference proteome</keyword>
<reference evidence="1 2" key="1">
    <citation type="submission" date="2023-03" db="EMBL/GenBank/DDBJ databases">
        <authorList>
            <person name="Pearce D."/>
        </authorList>
    </citation>
    <scope>NUCLEOTIDE SEQUENCE [LARGE SCALE GENOMIC DNA]</scope>
    <source>
        <strain evidence="1">Msz</strain>
    </source>
</reference>
<dbReference type="EMBL" id="OX458333">
    <property type="protein sequence ID" value="CAI8809971.1"/>
    <property type="molecule type" value="Genomic_DNA"/>
</dbReference>
<gene>
    <name evidence="1" type="ORF">MSZNOR_1759</name>
</gene>
<proteinExistence type="predicted"/>
<protein>
    <submittedName>
        <fullName evidence="1">Uncharacterized protein</fullName>
    </submittedName>
</protein>
<evidence type="ECO:0000313" key="1">
    <source>
        <dbReference type="EMBL" id="CAI8809971.1"/>
    </source>
</evidence>
<sequence length="73" mass="8240">MRAECRTKSVKSCLQVLRSLKRYCDLDNPANPERGDLSADALILSNSQKPGETYENHGTCSRITSTYSMRFQP</sequence>
<name>A0ABN8X5V1_9GAMM</name>
<dbReference type="Proteomes" id="UP001162030">
    <property type="component" value="Chromosome"/>
</dbReference>
<organism evidence="1 2">
    <name type="scientific">Methylocaldum szegediense</name>
    <dbReference type="NCBI Taxonomy" id="73780"/>
    <lineage>
        <taxon>Bacteria</taxon>
        <taxon>Pseudomonadati</taxon>
        <taxon>Pseudomonadota</taxon>
        <taxon>Gammaproteobacteria</taxon>
        <taxon>Methylococcales</taxon>
        <taxon>Methylococcaceae</taxon>
        <taxon>Methylocaldum</taxon>
    </lineage>
</organism>
<accession>A0ABN8X5V1</accession>
<evidence type="ECO:0000313" key="2">
    <source>
        <dbReference type="Proteomes" id="UP001162030"/>
    </source>
</evidence>